<proteinExistence type="predicted"/>
<evidence type="ECO:0000313" key="2">
    <source>
        <dbReference type="EMBL" id="SAK80749.1"/>
    </source>
</evidence>
<dbReference type="AlphaFoldDB" id="A0A158CEK0"/>
<dbReference type="GO" id="GO:0008168">
    <property type="term" value="F:methyltransferase activity"/>
    <property type="evidence" value="ECO:0007669"/>
    <property type="project" value="UniProtKB-KW"/>
</dbReference>
<dbReference type="STRING" id="1777138.AWB77_03994"/>
<dbReference type="OrthoDB" id="9804312at2"/>
<reference evidence="2" key="1">
    <citation type="submission" date="2016-01" db="EMBL/GenBank/DDBJ databases">
        <authorList>
            <person name="Peeters C."/>
        </authorList>
    </citation>
    <scope>NUCLEOTIDE SEQUENCE</scope>
    <source>
        <strain evidence="2">LMG 29320</strain>
    </source>
</reference>
<evidence type="ECO:0000313" key="3">
    <source>
        <dbReference type="Proteomes" id="UP000054903"/>
    </source>
</evidence>
<dbReference type="GO" id="GO:0032259">
    <property type="term" value="P:methylation"/>
    <property type="evidence" value="ECO:0007669"/>
    <property type="project" value="UniProtKB-KW"/>
</dbReference>
<dbReference type="RefSeq" id="WP_061136157.1">
    <property type="nucleotide sequence ID" value="NZ_FCNX02000010.1"/>
</dbReference>
<dbReference type="Gene3D" id="3.40.50.150">
    <property type="entry name" value="Vaccinia Virus protein VP39"/>
    <property type="match status" value="1"/>
</dbReference>
<evidence type="ECO:0000259" key="1">
    <source>
        <dbReference type="Pfam" id="PF13649"/>
    </source>
</evidence>
<feature type="domain" description="Methyltransferase" evidence="1">
    <location>
        <begin position="22"/>
        <end position="108"/>
    </location>
</feature>
<sequence>MEGVPSPWVVRWAHLVAPGGAVLDVAAGSGRHARWFAARGFPVLAVDRDADALASMTGLERIETLVADLENGAPWPVRADRTFDAIVVTNYLHRPLFGHFVDTLAPGGVLIYETFAAGNGSIGKPSNPAFLLEPGELLEAVRGRLRVIAYEDGFVDDPRPAYVQRICAVRVENALTIGNIPSGPPRYALTG</sequence>
<dbReference type="EMBL" id="FCNX02000010">
    <property type="protein sequence ID" value="SAK80749.1"/>
    <property type="molecule type" value="Genomic_DNA"/>
</dbReference>
<keyword evidence="2" id="KW-0489">Methyltransferase</keyword>
<name>A0A158CEK0_9BURK</name>
<protein>
    <submittedName>
        <fullName evidence="2">Type 11 methyltransferase</fullName>
    </submittedName>
</protein>
<comment type="caution">
    <text evidence="2">The sequence shown here is derived from an EMBL/GenBank/DDBJ whole genome shotgun (WGS) entry which is preliminary data.</text>
</comment>
<accession>A0A158CEK0</accession>
<dbReference type="Pfam" id="PF13649">
    <property type="entry name" value="Methyltransf_25"/>
    <property type="match status" value="1"/>
</dbReference>
<dbReference type="SUPFAM" id="SSF53335">
    <property type="entry name" value="S-adenosyl-L-methionine-dependent methyltransferases"/>
    <property type="match status" value="1"/>
</dbReference>
<dbReference type="InterPro" id="IPR041698">
    <property type="entry name" value="Methyltransf_25"/>
</dbReference>
<keyword evidence="3" id="KW-1185">Reference proteome</keyword>
<dbReference type="InterPro" id="IPR029063">
    <property type="entry name" value="SAM-dependent_MTases_sf"/>
</dbReference>
<dbReference type="CDD" id="cd02440">
    <property type="entry name" value="AdoMet_MTases"/>
    <property type="match status" value="1"/>
</dbReference>
<dbReference type="Proteomes" id="UP000054903">
    <property type="component" value="Unassembled WGS sequence"/>
</dbReference>
<organism evidence="2 3">
    <name type="scientific">Caballeronia fortuita</name>
    <dbReference type="NCBI Taxonomy" id="1777138"/>
    <lineage>
        <taxon>Bacteria</taxon>
        <taxon>Pseudomonadati</taxon>
        <taxon>Pseudomonadota</taxon>
        <taxon>Betaproteobacteria</taxon>
        <taxon>Burkholderiales</taxon>
        <taxon>Burkholderiaceae</taxon>
        <taxon>Caballeronia</taxon>
    </lineage>
</organism>
<gene>
    <name evidence="2" type="ORF">AWB77_03994</name>
</gene>
<keyword evidence="2" id="KW-0808">Transferase</keyword>